<dbReference type="Proteomes" id="UP000242188">
    <property type="component" value="Unassembled WGS sequence"/>
</dbReference>
<comment type="caution">
    <text evidence="3">The sequence shown here is derived from an EMBL/GenBank/DDBJ whole genome shotgun (WGS) entry which is preliminary data.</text>
</comment>
<sequence length="171" mass="19283">MLATEMETTSHLGFEERPKRMRLDPRCKHYDANGVSHRSLDIGGVIGVLSKYQDYDGGINCSICGKLYKSRVCFVKHLWEHTIYWDQFPGDKNQDRVLSIQAALILFLTLHGDAVQGGSILTHLLVTAPNEKRPDDAPTSPTPSPEKRRPRTPKKNPSSISPLKRKKSFDL</sequence>
<dbReference type="OrthoDB" id="6480314at2759"/>
<evidence type="ECO:0000313" key="3">
    <source>
        <dbReference type="EMBL" id="OWF45496.1"/>
    </source>
</evidence>
<dbReference type="AlphaFoldDB" id="A0A210Q9T7"/>
<feature type="region of interest" description="Disordered" evidence="1">
    <location>
        <begin position="129"/>
        <end position="171"/>
    </location>
</feature>
<dbReference type="EMBL" id="NEDP02004496">
    <property type="protein sequence ID" value="OWF45496.1"/>
    <property type="molecule type" value="Genomic_DNA"/>
</dbReference>
<reference evidence="3 4" key="1">
    <citation type="journal article" date="2017" name="Nat. Ecol. Evol.">
        <title>Scallop genome provides insights into evolution of bilaterian karyotype and development.</title>
        <authorList>
            <person name="Wang S."/>
            <person name="Zhang J."/>
            <person name="Jiao W."/>
            <person name="Li J."/>
            <person name="Xun X."/>
            <person name="Sun Y."/>
            <person name="Guo X."/>
            <person name="Huan P."/>
            <person name="Dong B."/>
            <person name="Zhang L."/>
            <person name="Hu X."/>
            <person name="Sun X."/>
            <person name="Wang J."/>
            <person name="Zhao C."/>
            <person name="Wang Y."/>
            <person name="Wang D."/>
            <person name="Huang X."/>
            <person name="Wang R."/>
            <person name="Lv J."/>
            <person name="Li Y."/>
            <person name="Zhang Z."/>
            <person name="Liu B."/>
            <person name="Lu W."/>
            <person name="Hui Y."/>
            <person name="Liang J."/>
            <person name="Zhou Z."/>
            <person name="Hou R."/>
            <person name="Li X."/>
            <person name="Liu Y."/>
            <person name="Li H."/>
            <person name="Ning X."/>
            <person name="Lin Y."/>
            <person name="Zhao L."/>
            <person name="Xing Q."/>
            <person name="Dou J."/>
            <person name="Li Y."/>
            <person name="Mao J."/>
            <person name="Guo H."/>
            <person name="Dou H."/>
            <person name="Li T."/>
            <person name="Mu C."/>
            <person name="Jiang W."/>
            <person name="Fu Q."/>
            <person name="Fu X."/>
            <person name="Miao Y."/>
            <person name="Liu J."/>
            <person name="Yu Q."/>
            <person name="Li R."/>
            <person name="Liao H."/>
            <person name="Li X."/>
            <person name="Kong Y."/>
            <person name="Jiang Z."/>
            <person name="Chourrout D."/>
            <person name="Li R."/>
            <person name="Bao Z."/>
        </authorList>
    </citation>
    <scope>NUCLEOTIDE SEQUENCE [LARGE SCALE GENOMIC DNA]</scope>
    <source>
        <strain evidence="3 4">PY_sf001</strain>
    </source>
</reference>
<dbReference type="PROSITE" id="PS00028">
    <property type="entry name" value="ZINC_FINGER_C2H2_1"/>
    <property type="match status" value="1"/>
</dbReference>
<evidence type="ECO:0000256" key="1">
    <source>
        <dbReference type="SAM" id="MobiDB-lite"/>
    </source>
</evidence>
<feature type="domain" description="C2H2-type" evidence="2">
    <location>
        <begin position="61"/>
        <end position="81"/>
    </location>
</feature>
<dbReference type="InterPro" id="IPR013087">
    <property type="entry name" value="Znf_C2H2_type"/>
</dbReference>
<keyword evidence="4" id="KW-1185">Reference proteome</keyword>
<organism evidence="3 4">
    <name type="scientific">Mizuhopecten yessoensis</name>
    <name type="common">Japanese scallop</name>
    <name type="synonym">Patinopecten yessoensis</name>
    <dbReference type="NCBI Taxonomy" id="6573"/>
    <lineage>
        <taxon>Eukaryota</taxon>
        <taxon>Metazoa</taxon>
        <taxon>Spiralia</taxon>
        <taxon>Lophotrochozoa</taxon>
        <taxon>Mollusca</taxon>
        <taxon>Bivalvia</taxon>
        <taxon>Autobranchia</taxon>
        <taxon>Pteriomorphia</taxon>
        <taxon>Pectinida</taxon>
        <taxon>Pectinoidea</taxon>
        <taxon>Pectinidae</taxon>
        <taxon>Mizuhopecten</taxon>
    </lineage>
</organism>
<name>A0A210Q9T7_MIZYE</name>
<evidence type="ECO:0000259" key="2">
    <source>
        <dbReference type="PROSITE" id="PS00028"/>
    </source>
</evidence>
<accession>A0A210Q9T7</accession>
<evidence type="ECO:0000313" key="4">
    <source>
        <dbReference type="Proteomes" id="UP000242188"/>
    </source>
</evidence>
<gene>
    <name evidence="3" type="ORF">KP79_PYT24160</name>
</gene>
<protein>
    <recommendedName>
        <fullName evidence="2">C2H2-type domain-containing protein</fullName>
    </recommendedName>
</protein>
<proteinExistence type="predicted"/>